<dbReference type="GO" id="GO:0006749">
    <property type="term" value="P:glutathione metabolic process"/>
    <property type="evidence" value="ECO:0007669"/>
    <property type="project" value="TreeGrafter"/>
</dbReference>
<dbReference type="PROSITE" id="PS50404">
    <property type="entry name" value="GST_NTER"/>
    <property type="match status" value="1"/>
</dbReference>
<proteinExistence type="predicted"/>
<dbReference type="InterPro" id="IPR036282">
    <property type="entry name" value="Glutathione-S-Trfase_C_sf"/>
</dbReference>
<dbReference type="Gene3D" id="3.40.30.10">
    <property type="entry name" value="Glutaredoxin"/>
    <property type="match status" value="1"/>
</dbReference>
<reference evidence="2" key="1">
    <citation type="submission" date="2023-06" db="EMBL/GenBank/DDBJ databases">
        <authorList>
            <person name="Noh H."/>
        </authorList>
    </citation>
    <scope>NUCLEOTIDE SEQUENCE</scope>
    <source>
        <strain evidence="2">DUCC20226</strain>
    </source>
</reference>
<dbReference type="Pfam" id="PF13410">
    <property type="entry name" value="GST_C_2"/>
    <property type="match status" value="1"/>
</dbReference>
<evidence type="ECO:0000313" key="3">
    <source>
        <dbReference type="Proteomes" id="UP001265746"/>
    </source>
</evidence>
<dbReference type="SUPFAM" id="SSF47616">
    <property type="entry name" value="GST C-terminal domain-like"/>
    <property type="match status" value="1"/>
</dbReference>
<sequence length="276" mass="31938">MPADFEYTFVGFPTRYSSWTARAATVLDYFQIPHNKEVFHLKQRPYPTSRPIQPPYKGGLLPALVVHSTGTEASDFTIYDSLAILEFLAETHPEHHLWPEDEQLRALARSATAKMHSGFTTLRDEFATNFIARYQFTGEVPMSEKAKRECEEMVKLWSSSRATTVERLKALGKEDDDEGFLFGKFGIADAFFWPVLWRFRTYNLPLTGISDQGLDWMDTIWKDPKFKAIGKDYFAQAEDPANTVDHYDDIFKGNPDVKYGSFSEDWEFERPTERRL</sequence>
<dbReference type="GO" id="GO:0006559">
    <property type="term" value="P:L-phenylalanine catabolic process"/>
    <property type="evidence" value="ECO:0007669"/>
    <property type="project" value="TreeGrafter"/>
</dbReference>
<dbReference type="GO" id="GO:0004364">
    <property type="term" value="F:glutathione transferase activity"/>
    <property type="evidence" value="ECO:0007669"/>
    <property type="project" value="TreeGrafter"/>
</dbReference>
<dbReference type="Gene3D" id="1.20.1050.10">
    <property type="match status" value="1"/>
</dbReference>
<protein>
    <recommendedName>
        <fullName evidence="1">GST N-terminal domain-containing protein</fullName>
    </recommendedName>
</protein>
<dbReference type="Pfam" id="PF13409">
    <property type="entry name" value="GST_N_2"/>
    <property type="match status" value="1"/>
</dbReference>
<dbReference type="SUPFAM" id="SSF52833">
    <property type="entry name" value="Thioredoxin-like"/>
    <property type="match status" value="1"/>
</dbReference>
<organism evidence="2 3">
    <name type="scientific">Phomopsis amygdali</name>
    <name type="common">Fusicoccum amygdali</name>
    <dbReference type="NCBI Taxonomy" id="1214568"/>
    <lineage>
        <taxon>Eukaryota</taxon>
        <taxon>Fungi</taxon>
        <taxon>Dikarya</taxon>
        <taxon>Ascomycota</taxon>
        <taxon>Pezizomycotina</taxon>
        <taxon>Sordariomycetes</taxon>
        <taxon>Sordariomycetidae</taxon>
        <taxon>Diaporthales</taxon>
        <taxon>Diaporthaceae</taxon>
        <taxon>Diaporthe</taxon>
    </lineage>
</organism>
<dbReference type="EMBL" id="JAUJFL010000002">
    <property type="protein sequence ID" value="KAK2610091.1"/>
    <property type="molecule type" value="Genomic_DNA"/>
</dbReference>
<dbReference type="AlphaFoldDB" id="A0AAD9W7S3"/>
<feature type="domain" description="GST N-terminal" evidence="1">
    <location>
        <begin position="1"/>
        <end position="96"/>
    </location>
</feature>
<gene>
    <name evidence="2" type="ORF">N8I77_003547</name>
</gene>
<dbReference type="InterPro" id="IPR004045">
    <property type="entry name" value="Glutathione_S-Trfase_N"/>
</dbReference>
<dbReference type="PANTHER" id="PTHR42673">
    <property type="entry name" value="MALEYLACETOACETATE ISOMERASE"/>
    <property type="match status" value="1"/>
</dbReference>
<dbReference type="GO" id="GO:0016034">
    <property type="term" value="F:maleylacetoacetate isomerase activity"/>
    <property type="evidence" value="ECO:0007669"/>
    <property type="project" value="TreeGrafter"/>
</dbReference>
<comment type="caution">
    <text evidence="2">The sequence shown here is derived from an EMBL/GenBank/DDBJ whole genome shotgun (WGS) entry which is preliminary data.</text>
</comment>
<evidence type="ECO:0000259" key="1">
    <source>
        <dbReference type="PROSITE" id="PS50404"/>
    </source>
</evidence>
<dbReference type="CDD" id="cd00570">
    <property type="entry name" value="GST_N_family"/>
    <property type="match status" value="1"/>
</dbReference>
<dbReference type="PANTHER" id="PTHR42673:SF22">
    <property type="entry name" value="GST N-TERMINAL DOMAIN-CONTAINING PROTEIN"/>
    <property type="match status" value="1"/>
</dbReference>
<accession>A0AAD9W7S3</accession>
<name>A0AAD9W7S3_PHOAM</name>
<dbReference type="Proteomes" id="UP001265746">
    <property type="component" value="Unassembled WGS sequence"/>
</dbReference>
<dbReference type="InterPro" id="IPR036249">
    <property type="entry name" value="Thioredoxin-like_sf"/>
</dbReference>
<evidence type="ECO:0000313" key="2">
    <source>
        <dbReference type="EMBL" id="KAK2610091.1"/>
    </source>
</evidence>
<keyword evidence="3" id="KW-1185">Reference proteome</keyword>